<organism evidence="2 3">
    <name type="scientific">Paenibacillus aurantius</name>
    <dbReference type="NCBI Taxonomy" id="2918900"/>
    <lineage>
        <taxon>Bacteria</taxon>
        <taxon>Bacillati</taxon>
        <taxon>Bacillota</taxon>
        <taxon>Bacilli</taxon>
        <taxon>Bacillales</taxon>
        <taxon>Paenibacillaceae</taxon>
        <taxon>Paenibacillus</taxon>
    </lineage>
</organism>
<dbReference type="GO" id="GO:0046686">
    <property type="term" value="P:response to cadmium ion"/>
    <property type="evidence" value="ECO:0007669"/>
    <property type="project" value="TreeGrafter"/>
</dbReference>
<dbReference type="InterPro" id="IPR004360">
    <property type="entry name" value="Glyas_Fos-R_dOase_dom"/>
</dbReference>
<proteinExistence type="predicted"/>
<dbReference type="KEGG" id="paun:MJA45_14465"/>
<evidence type="ECO:0000313" key="3">
    <source>
        <dbReference type="Proteomes" id="UP001305702"/>
    </source>
</evidence>
<dbReference type="PROSITE" id="PS51819">
    <property type="entry name" value="VOC"/>
    <property type="match status" value="1"/>
</dbReference>
<dbReference type="EMBL" id="CP130318">
    <property type="protein sequence ID" value="WNQ08856.1"/>
    <property type="molecule type" value="Genomic_DNA"/>
</dbReference>
<dbReference type="RefSeq" id="WP_315602623.1">
    <property type="nucleotide sequence ID" value="NZ_CP130318.1"/>
</dbReference>
<dbReference type="PANTHER" id="PTHR41294:SF1">
    <property type="entry name" value="CADMIUM-INDUCED PROTEIN CADI"/>
    <property type="match status" value="1"/>
</dbReference>
<dbReference type="SUPFAM" id="SSF54593">
    <property type="entry name" value="Glyoxalase/Bleomycin resistance protein/Dihydroxybiphenyl dioxygenase"/>
    <property type="match status" value="1"/>
</dbReference>
<keyword evidence="3" id="KW-1185">Reference proteome</keyword>
<evidence type="ECO:0000259" key="1">
    <source>
        <dbReference type="PROSITE" id="PS51819"/>
    </source>
</evidence>
<protein>
    <submittedName>
        <fullName evidence="2">ArsI/CadI family heavy metal resistance metalloenzyme</fullName>
    </submittedName>
</protein>
<dbReference type="InterPro" id="IPR029068">
    <property type="entry name" value="Glyas_Bleomycin-R_OHBP_Dase"/>
</dbReference>
<accession>A0AA96L896</accession>
<dbReference type="AlphaFoldDB" id="A0AA96L896"/>
<dbReference type="NCBIfam" id="NF041414">
    <property type="entry name" value="ArsI_CadI_VOC"/>
    <property type="match status" value="1"/>
</dbReference>
<reference evidence="2 3" key="1">
    <citation type="submission" date="2022-02" db="EMBL/GenBank/DDBJ databases">
        <title>Paenibacillus sp. MBLB1776 Whole Genome Shotgun Sequencing.</title>
        <authorList>
            <person name="Hwang C.Y."/>
            <person name="Cho E.-S."/>
            <person name="Seo M.-J."/>
        </authorList>
    </citation>
    <scope>NUCLEOTIDE SEQUENCE [LARGE SCALE GENOMIC DNA]</scope>
    <source>
        <strain evidence="2 3">MBLB1776</strain>
    </source>
</reference>
<dbReference type="InterPro" id="IPR037523">
    <property type="entry name" value="VOC_core"/>
</dbReference>
<evidence type="ECO:0000313" key="2">
    <source>
        <dbReference type="EMBL" id="WNQ08856.1"/>
    </source>
</evidence>
<gene>
    <name evidence="2" type="ORF">MJA45_14465</name>
</gene>
<dbReference type="InterPro" id="IPR052393">
    <property type="entry name" value="Cadmium-induced_rsp"/>
</dbReference>
<sequence>MKMHVVLNVRKLEASLAFYRKLFDAEPTKVKENYAKFELNQPALHFSLNVRPYEDKGVLNHLGFQVDSKETVLAVKERLQKAGLVSFDEMDTTCCYAVQDKIWVTDPEGNSWEVFYTKADSEFESAEARSLPDVCCTPAPVQRIPVSKVTTSIKGNSCGCSE</sequence>
<dbReference type="InterPro" id="IPR049789">
    <property type="entry name" value="ArsI/CadI-like"/>
</dbReference>
<dbReference type="PANTHER" id="PTHR41294">
    <property type="entry name" value="CADMIUM-INDUCED PROTEIN CADI"/>
    <property type="match status" value="1"/>
</dbReference>
<dbReference type="Gene3D" id="3.10.180.10">
    <property type="entry name" value="2,3-Dihydroxybiphenyl 1,2-Dioxygenase, domain 1"/>
    <property type="match status" value="1"/>
</dbReference>
<feature type="domain" description="VOC" evidence="1">
    <location>
        <begin position="1"/>
        <end position="117"/>
    </location>
</feature>
<dbReference type="Pfam" id="PF00903">
    <property type="entry name" value="Glyoxalase"/>
    <property type="match status" value="1"/>
</dbReference>
<dbReference type="Proteomes" id="UP001305702">
    <property type="component" value="Chromosome"/>
</dbReference>
<name>A0AA96L896_9BACL</name>